<dbReference type="SUPFAM" id="SSF57716">
    <property type="entry name" value="Glucocorticoid receptor-like (DNA-binding domain)"/>
    <property type="match status" value="1"/>
</dbReference>
<feature type="domain" description="Zinc finger DksA/TraR C4-type" evidence="5">
    <location>
        <begin position="95"/>
        <end position="124"/>
    </location>
</feature>
<dbReference type="InterPro" id="IPR020458">
    <property type="entry name" value="Znf_DskA_TraR_CS"/>
</dbReference>
<gene>
    <name evidence="6" type="ORF">ROA7450_02269</name>
</gene>
<dbReference type="AlphaFoldDB" id="A0A1X6ZBC7"/>
<dbReference type="PROSITE" id="PS01102">
    <property type="entry name" value="ZF_DKSA_1"/>
    <property type="match status" value="1"/>
</dbReference>
<evidence type="ECO:0000259" key="5">
    <source>
        <dbReference type="Pfam" id="PF01258"/>
    </source>
</evidence>
<keyword evidence="3" id="KW-0862">Zinc</keyword>
<dbReference type="EMBL" id="FWFX01000006">
    <property type="protein sequence ID" value="SLN46223.1"/>
    <property type="molecule type" value="Genomic_DNA"/>
</dbReference>
<name>A0A1X6ZBC7_9RHOB</name>
<keyword evidence="2" id="KW-0863">Zinc-finger</keyword>
<protein>
    <submittedName>
        <fullName evidence="6">RNA polymerase-binding transcription factor</fullName>
    </submittedName>
</protein>
<evidence type="ECO:0000256" key="1">
    <source>
        <dbReference type="ARBA" id="ARBA00022723"/>
    </source>
</evidence>
<dbReference type="Proteomes" id="UP000193061">
    <property type="component" value="Unassembled WGS sequence"/>
</dbReference>
<dbReference type="GO" id="GO:0008270">
    <property type="term" value="F:zinc ion binding"/>
    <property type="evidence" value="ECO:0007669"/>
    <property type="project" value="UniProtKB-KW"/>
</dbReference>
<proteinExistence type="predicted"/>
<dbReference type="Gene3D" id="1.20.120.910">
    <property type="entry name" value="DksA, coiled-coil domain"/>
    <property type="match status" value="1"/>
</dbReference>
<evidence type="ECO:0000256" key="2">
    <source>
        <dbReference type="ARBA" id="ARBA00022771"/>
    </source>
</evidence>
<evidence type="ECO:0000256" key="3">
    <source>
        <dbReference type="ARBA" id="ARBA00022833"/>
    </source>
</evidence>
<dbReference type="PANTHER" id="PTHR33823">
    <property type="entry name" value="RNA POLYMERASE-BINDING TRANSCRIPTION FACTOR DKSA-RELATED"/>
    <property type="match status" value="1"/>
</dbReference>
<keyword evidence="7" id="KW-1185">Reference proteome</keyword>
<dbReference type="RefSeq" id="WP_234999499.1">
    <property type="nucleotide sequence ID" value="NZ_FWFX01000006.1"/>
</dbReference>
<feature type="zinc finger region" description="dksA C4-type" evidence="4">
    <location>
        <begin position="98"/>
        <end position="122"/>
    </location>
</feature>
<evidence type="ECO:0000313" key="7">
    <source>
        <dbReference type="Proteomes" id="UP000193061"/>
    </source>
</evidence>
<evidence type="ECO:0000313" key="6">
    <source>
        <dbReference type="EMBL" id="SLN46223.1"/>
    </source>
</evidence>
<reference evidence="6 7" key="1">
    <citation type="submission" date="2017-03" db="EMBL/GenBank/DDBJ databases">
        <authorList>
            <person name="Afonso C.L."/>
            <person name="Miller P.J."/>
            <person name="Scott M.A."/>
            <person name="Spackman E."/>
            <person name="Goraichik I."/>
            <person name="Dimitrov K.M."/>
            <person name="Suarez D.L."/>
            <person name="Swayne D.E."/>
        </authorList>
    </citation>
    <scope>NUCLEOTIDE SEQUENCE [LARGE SCALE GENOMIC DNA]</scope>
    <source>
        <strain evidence="6 7">CECT 7450</strain>
    </source>
</reference>
<dbReference type="InterPro" id="IPR000962">
    <property type="entry name" value="Znf_DskA_TraR"/>
</dbReference>
<sequence length="125" mass="13918">MAKCKVVMGDISKMHESDLSEFRILITERLAALDAEDDLGAEGQQTVELDQQAVGRLSRMDALQNQAMANANHTRRQSERTRLNAALTRMDEDEYGYCDSCGEDINPNRLRLDPAALKCIDCAKG</sequence>
<accession>A0A1X6ZBC7</accession>
<evidence type="ECO:0000256" key="4">
    <source>
        <dbReference type="PROSITE-ProRule" id="PRU00510"/>
    </source>
</evidence>
<dbReference type="Pfam" id="PF01258">
    <property type="entry name" value="zf-dskA_traR"/>
    <property type="match status" value="1"/>
</dbReference>
<organism evidence="6 7">
    <name type="scientific">Roseovarius albus</name>
    <dbReference type="NCBI Taxonomy" id="1247867"/>
    <lineage>
        <taxon>Bacteria</taxon>
        <taxon>Pseudomonadati</taxon>
        <taxon>Pseudomonadota</taxon>
        <taxon>Alphaproteobacteria</taxon>
        <taxon>Rhodobacterales</taxon>
        <taxon>Roseobacteraceae</taxon>
        <taxon>Roseovarius</taxon>
    </lineage>
</organism>
<keyword evidence="1" id="KW-0479">Metal-binding</keyword>
<dbReference type="PROSITE" id="PS51128">
    <property type="entry name" value="ZF_DKSA_2"/>
    <property type="match status" value="1"/>
</dbReference>